<comment type="caution">
    <text evidence="2">The sequence shown here is derived from an EMBL/GenBank/DDBJ whole genome shotgun (WGS) entry which is preliminary data.</text>
</comment>
<feature type="compositionally biased region" description="Basic and acidic residues" evidence="1">
    <location>
        <begin position="278"/>
        <end position="289"/>
    </location>
</feature>
<sequence length="371" mass="42953">MLPRYVRRKRTLLLLSMFTALVVYVGRAVLTQRTSPQLPTSEISPRTNARYLDDNSQAGYNHGNSQAGYNHDNSQAGYNHDNSQAGYNHDNRQAGYNHGNRQAGYNHGNSQDIYPHDKNQARFFHDNNQAKNNQNNNLVIYQHYRGKPDKVLPVPNGFLGKDNARESAEELSRTEERHREEKFVKESLQREDYMKEQHGVGDSVQIHSIRGESNRQRHDSQKLLSGLSKLEEYSREHDAIKSIKDERKLGISTEEISELEHSIRQQLGRHYSSEEGSEERPGRNVHEQEMESFISNVRTPQQVNIPNSKENHLEIGRSDQNVNHLKPHALDIEFSGDKSAQQQDQQSQVQQRLDQQRQEQLVEEEQEQEED</sequence>
<keyword evidence="3" id="KW-1185">Reference proteome</keyword>
<feature type="compositionally biased region" description="Low complexity" evidence="1">
    <location>
        <begin position="341"/>
        <end position="353"/>
    </location>
</feature>
<dbReference type="AlphaFoldDB" id="A0A3S1AWQ0"/>
<evidence type="ECO:0000256" key="1">
    <source>
        <dbReference type="SAM" id="MobiDB-lite"/>
    </source>
</evidence>
<proteinExistence type="predicted"/>
<dbReference type="EMBL" id="RQTK01000857">
    <property type="protein sequence ID" value="RUS74184.1"/>
    <property type="molecule type" value="Genomic_DNA"/>
</dbReference>
<feature type="compositionally biased region" description="Polar residues" evidence="1">
    <location>
        <begin position="34"/>
        <end position="47"/>
    </location>
</feature>
<reference evidence="2 3" key="1">
    <citation type="submission" date="2019-01" db="EMBL/GenBank/DDBJ databases">
        <title>A draft genome assembly of the solar-powered sea slug Elysia chlorotica.</title>
        <authorList>
            <person name="Cai H."/>
            <person name="Li Q."/>
            <person name="Fang X."/>
            <person name="Li J."/>
            <person name="Curtis N.E."/>
            <person name="Altenburger A."/>
            <person name="Shibata T."/>
            <person name="Feng M."/>
            <person name="Maeda T."/>
            <person name="Schwartz J.A."/>
            <person name="Shigenobu S."/>
            <person name="Lundholm N."/>
            <person name="Nishiyama T."/>
            <person name="Yang H."/>
            <person name="Hasebe M."/>
            <person name="Li S."/>
            <person name="Pierce S.K."/>
            <person name="Wang J."/>
        </authorList>
    </citation>
    <scope>NUCLEOTIDE SEQUENCE [LARGE SCALE GENOMIC DNA]</scope>
    <source>
        <strain evidence="2">EC2010</strain>
        <tissue evidence="2">Whole organism of an adult</tissue>
    </source>
</reference>
<name>A0A3S1AWQ0_ELYCH</name>
<feature type="non-terminal residue" evidence="2">
    <location>
        <position position="371"/>
    </location>
</feature>
<dbReference type="Proteomes" id="UP000271974">
    <property type="component" value="Unassembled WGS sequence"/>
</dbReference>
<evidence type="ECO:0000313" key="3">
    <source>
        <dbReference type="Proteomes" id="UP000271974"/>
    </source>
</evidence>
<protein>
    <submittedName>
        <fullName evidence="2">Uncharacterized protein</fullName>
    </submittedName>
</protein>
<evidence type="ECO:0000313" key="2">
    <source>
        <dbReference type="EMBL" id="RUS74184.1"/>
    </source>
</evidence>
<feature type="compositionally biased region" description="Polar residues" evidence="1">
    <location>
        <begin position="54"/>
        <end position="86"/>
    </location>
</feature>
<feature type="region of interest" description="Disordered" evidence="1">
    <location>
        <begin position="262"/>
        <end position="371"/>
    </location>
</feature>
<organism evidence="2 3">
    <name type="scientific">Elysia chlorotica</name>
    <name type="common">Eastern emerald elysia</name>
    <name type="synonym">Sea slug</name>
    <dbReference type="NCBI Taxonomy" id="188477"/>
    <lineage>
        <taxon>Eukaryota</taxon>
        <taxon>Metazoa</taxon>
        <taxon>Spiralia</taxon>
        <taxon>Lophotrochozoa</taxon>
        <taxon>Mollusca</taxon>
        <taxon>Gastropoda</taxon>
        <taxon>Heterobranchia</taxon>
        <taxon>Euthyneura</taxon>
        <taxon>Panpulmonata</taxon>
        <taxon>Sacoglossa</taxon>
        <taxon>Placobranchoidea</taxon>
        <taxon>Plakobranchidae</taxon>
        <taxon>Elysia</taxon>
    </lineage>
</organism>
<gene>
    <name evidence="2" type="ORF">EGW08_018052</name>
</gene>
<feature type="region of interest" description="Disordered" evidence="1">
    <location>
        <begin position="34"/>
        <end position="115"/>
    </location>
</feature>
<accession>A0A3S1AWQ0</accession>
<feature type="compositionally biased region" description="Polar residues" evidence="1">
    <location>
        <begin position="293"/>
        <end position="308"/>
    </location>
</feature>
<feature type="compositionally biased region" description="Acidic residues" evidence="1">
    <location>
        <begin position="361"/>
        <end position="371"/>
    </location>
</feature>